<dbReference type="InterPro" id="IPR009327">
    <property type="entry name" value="Cupin_DUF985"/>
</dbReference>
<gene>
    <name evidence="2" type="ORF">GA0061077_0786</name>
</gene>
<keyword evidence="3" id="KW-1185">Reference proteome</keyword>
<reference evidence="3" key="1">
    <citation type="submission" date="2016-08" db="EMBL/GenBank/DDBJ databases">
        <authorList>
            <person name="Varghese N."/>
            <person name="Submissions Spin"/>
        </authorList>
    </citation>
    <scope>NUCLEOTIDE SEQUENCE [LARGE SCALE GENOMIC DNA]</scope>
    <source>
        <strain evidence="3">R-52791</strain>
    </source>
</reference>
<dbReference type="CDD" id="cd06121">
    <property type="entry name" value="cupin_YML079wp"/>
    <property type="match status" value="1"/>
</dbReference>
<organism evidence="2 3">
    <name type="scientific">Bifidobacterium commune</name>
    <dbReference type="NCBI Taxonomy" id="1505727"/>
    <lineage>
        <taxon>Bacteria</taxon>
        <taxon>Bacillati</taxon>
        <taxon>Actinomycetota</taxon>
        <taxon>Actinomycetes</taxon>
        <taxon>Bifidobacteriales</taxon>
        <taxon>Bifidobacteriaceae</taxon>
        <taxon>Bifidobacterium</taxon>
    </lineage>
</organism>
<sequence length="208" mass="22071">MSVAFENMSEYAQHLVKTLDLEAHPEGGWYRQTWLSLQAAAGTATTQAAERGDVQRGTDTTDSEKAYAATADDLKAMKETEGRPLASLIYFLLAQGDASAWHKVDAAEVWLWHGPATVGLELGGYGDAPADESGRTFYTLGQDIASIDPNATGTTPKTEGYVPDASTTPVGHVVIPAGCWQRTVPGNGDALVSCVVSPGFTFDGFTLE</sequence>
<dbReference type="SUPFAM" id="SSF51182">
    <property type="entry name" value="RmlC-like cupins"/>
    <property type="match status" value="1"/>
</dbReference>
<dbReference type="PANTHER" id="PTHR33387">
    <property type="entry name" value="RMLC-LIKE JELLY ROLL FOLD PROTEIN"/>
    <property type="match status" value="1"/>
</dbReference>
<dbReference type="OrthoDB" id="9798288at2"/>
<evidence type="ECO:0000259" key="1">
    <source>
        <dbReference type="Pfam" id="PF06172"/>
    </source>
</evidence>
<proteinExistence type="predicted"/>
<dbReference type="EMBL" id="FMBL01000002">
    <property type="protein sequence ID" value="SCC79701.1"/>
    <property type="molecule type" value="Genomic_DNA"/>
</dbReference>
<protein>
    <recommendedName>
        <fullName evidence="1">DUF985 domain-containing protein</fullName>
    </recommendedName>
</protein>
<accession>A0A1C4H4I1</accession>
<dbReference type="RefSeq" id="WP_091847679.1">
    <property type="nucleotide sequence ID" value="NZ_FMBL01000002.1"/>
</dbReference>
<dbReference type="InterPro" id="IPR039935">
    <property type="entry name" value="YML079W-like"/>
</dbReference>
<evidence type="ECO:0000313" key="3">
    <source>
        <dbReference type="Proteomes" id="UP000242610"/>
    </source>
</evidence>
<dbReference type="PANTHER" id="PTHR33387:SF3">
    <property type="entry name" value="DUF985 DOMAIN-CONTAINING PROTEIN"/>
    <property type="match status" value="1"/>
</dbReference>
<dbReference type="InterPro" id="IPR014710">
    <property type="entry name" value="RmlC-like_jellyroll"/>
</dbReference>
<dbReference type="Proteomes" id="UP000242610">
    <property type="component" value="Unassembled WGS sequence"/>
</dbReference>
<name>A0A1C4H4I1_9BIFI</name>
<dbReference type="Pfam" id="PF06172">
    <property type="entry name" value="Cupin_5"/>
    <property type="match status" value="1"/>
</dbReference>
<dbReference type="AlphaFoldDB" id="A0A1C4H4I1"/>
<dbReference type="STRING" id="1505727.GA0061077_0786"/>
<feature type="domain" description="DUF985" evidence="1">
    <location>
        <begin position="13"/>
        <end position="207"/>
    </location>
</feature>
<evidence type="ECO:0000313" key="2">
    <source>
        <dbReference type="EMBL" id="SCC79701.1"/>
    </source>
</evidence>
<dbReference type="InterPro" id="IPR011051">
    <property type="entry name" value="RmlC_Cupin_sf"/>
</dbReference>
<dbReference type="Gene3D" id="2.60.120.10">
    <property type="entry name" value="Jelly Rolls"/>
    <property type="match status" value="1"/>
</dbReference>